<evidence type="ECO:0000256" key="1">
    <source>
        <dbReference type="ARBA" id="ARBA00008511"/>
    </source>
</evidence>
<dbReference type="AlphaFoldDB" id="A0A250XLC5"/>
<dbReference type="InterPro" id="IPR041442">
    <property type="entry name" value="PIH1D1/2/3_CS-like"/>
</dbReference>
<name>A0A250XLC5_9CHLO</name>
<dbReference type="Proteomes" id="UP000232323">
    <property type="component" value="Unassembled WGS sequence"/>
</dbReference>
<evidence type="ECO:0000259" key="3">
    <source>
        <dbReference type="Pfam" id="PF18201"/>
    </source>
</evidence>
<comment type="caution">
    <text evidence="4">The sequence shown here is derived from an EMBL/GenBank/DDBJ whole genome shotgun (WGS) entry which is preliminary data.</text>
</comment>
<feature type="compositionally biased region" description="Low complexity" evidence="2">
    <location>
        <begin position="180"/>
        <end position="192"/>
    </location>
</feature>
<sequence>MNPPTFLEIDLPYARLPENLKPLKLYDEFRERDYTVNKDKKQTGSTFKFSKAVSGIRKEDDDKLAYNSRGDGKFADGSNIQRQGNFVMLGPDALSPEHAEDTLVKMDRLASQPQPQQQPTSSKRPGSSSTEADILGLSRLIDDATKQRKPQPVFQSVHEAAKGVLFDLDDDNGRGDAGRRSSAQTSSHSQQTLPEPEFNVKYVDADDKQGIKQHMEVTILLPNTQSVSEAQVDISSSGLKLEVPGACALKVVARFVVDDSLATAKWINSKKQLRVMLPKLEKNS</sequence>
<comment type="similarity">
    <text evidence="1">Belongs to the PIH1 family.</text>
</comment>
<feature type="region of interest" description="Disordered" evidence="2">
    <location>
        <begin position="165"/>
        <end position="197"/>
    </location>
</feature>
<dbReference type="EMBL" id="BEGY01000110">
    <property type="protein sequence ID" value="GAX83905.1"/>
    <property type="molecule type" value="Genomic_DNA"/>
</dbReference>
<reference evidence="4 5" key="1">
    <citation type="submission" date="2017-08" db="EMBL/GenBank/DDBJ databases">
        <title>Acidophilic green algal genome provides insights into adaptation to an acidic environment.</title>
        <authorList>
            <person name="Hirooka S."/>
            <person name="Hirose Y."/>
            <person name="Kanesaki Y."/>
            <person name="Higuchi S."/>
            <person name="Fujiwara T."/>
            <person name="Onuma R."/>
            <person name="Era A."/>
            <person name="Ohbayashi R."/>
            <person name="Uzuka A."/>
            <person name="Nozaki H."/>
            <person name="Yoshikawa H."/>
            <person name="Miyagishima S.Y."/>
        </authorList>
    </citation>
    <scope>NUCLEOTIDE SEQUENCE [LARGE SCALE GENOMIC DNA]</scope>
    <source>
        <strain evidence="4 5">NIES-2499</strain>
    </source>
</reference>
<dbReference type="PANTHER" id="PTHR22997">
    <property type="entry name" value="PIH1 DOMAIN-CONTAINING PROTEIN 1"/>
    <property type="match status" value="1"/>
</dbReference>
<dbReference type="Pfam" id="PF18201">
    <property type="entry name" value="PIH1_CS"/>
    <property type="match status" value="1"/>
</dbReference>
<feature type="compositionally biased region" description="Polar residues" evidence="2">
    <location>
        <begin position="120"/>
        <end position="131"/>
    </location>
</feature>
<feature type="domain" description="PIH1D1/2/3 CS-like" evidence="3">
    <location>
        <begin position="202"/>
        <end position="278"/>
    </location>
</feature>
<organism evidence="4 5">
    <name type="scientific">Chlamydomonas eustigma</name>
    <dbReference type="NCBI Taxonomy" id="1157962"/>
    <lineage>
        <taxon>Eukaryota</taxon>
        <taxon>Viridiplantae</taxon>
        <taxon>Chlorophyta</taxon>
        <taxon>core chlorophytes</taxon>
        <taxon>Chlorophyceae</taxon>
        <taxon>CS clade</taxon>
        <taxon>Chlamydomonadales</taxon>
        <taxon>Chlamydomonadaceae</taxon>
        <taxon>Chlamydomonas</taxon>
    </lineage>
</organism>
<proteinExistence type="inferred from homology"/>
<keyword evidence="5" id="KW-1185">Reference proteome</keyword>
<evidence type="ECO:0000313" key="4">
    <source>
        <dbReference type="EMBL" id="GAX83905.1"/>
    </source>
</evidence>
<protein>
    <recommendedName>
        <fullName evidence="3">PIH1D1/2/3 CS-like domain-containing protein</fullName>
    </recommendedName>
</protein>
<accession>A0A250XLC5</accession>
<gene>
    <name evidence="4" type="ORF">CEUSTIGMA_g11329.t1</name>
</gene>
<evidence type="ECO:0000313" key="5">
    <source>
        <dbReference type="Proteomes" id="UP000232323"/>
    </source>
</evidence>
<feature type="region of interest" description="Disordered" evidence="2">
    <location>
        <begin position="110"/>
        <end position="131"/>
    </location>
</feature>
<evidence type="ECO:0000256" key="2">
    <source>
        <dbReference type="SAM" id="MobiDB-lite"/>
    </source>
</evidence>
<dbReference type="GO" id="GO:0005737">
    <property type="term" value="C:cytoplasm"/>
    <property type="evidence" value="ECO:0007669"/>
    <property type="project" value="TreeGrafter"/>
</dbReference>
<dbReference type="InterPro" id="IPR050734">
    <property type="entry name" value="PIH1/Kintoun_subfamily"/>
</dbReference>
<dbReference type="PANTHER" id="PTHR22997:SF0">
    <property type="entry name" value="PIH1 DOMAIN-CONTAINING PROTEIN 1"/>
    <property type="match status" value="1"/>
</dbReference>